<dbReference type="InterPro" id="IPR002698">
    <property type="entry name" value="FTHF_cligase"/>
</dbReference>
<reference evidence="5 6" key="1">
    <citation type="submission" date="2020-08" db="EMBL/GenBank/DDBJ databases">
        <title>Genomic Encyclopedia of Type Strains, Phase IV (KMG-IV): sequencing the most valuable type-strain genomes for metagenomic binning, comparative biology and taxonomic classification.</title>
        <authorList>
            <person name="Goeker M."/>
        </authorList>
    </citation>
    <scope>NUCLEOTIDE SEQUENCE [LARGE SCALE GENOMIC DNA]</scope>
    <source>
        <strain evidence="5 6">DSM 15867</strain>
    </source>
</reference>
<organism evidence="5 6">
    <name type="scientific">Sphingomonas abaci</name>
    <dbReference type="NCBI Taxonomy" id="237611"/>
    <lineage>
        <taxon>Bacteria</taxon>
        <taxon>Pseudomonadati</taxon>
        <taxon>Pseudomonadota</taxon>
        <taxon>Alphaproteobacteria</taxon>
        <taxon>Sphingomonadales</taxon>
        <taxon>Sphingomonadaceae</taxon>
        <taxon>Sphingomonas</taxon>
    </lineage>
</organism>
<name>A0A7W7AIN1_9SPHN</name>
<proteinExistence type="inferred from homology"/>
<dbReference type="InterPro" id="IPR024185">
    <property type="entry name" value="FTHF_cligase-like_sf"/>
</dbReference>
<dbReference type="Proteomes" id="UP000574769">
    <property type="component" value="Unassembled WGS sequence"/>
</dbReference>
<accession>A0A7W7AIN1</accession>
<comment type="catalytic activity">
    <reaction evidence="4">
        <text>(6S)-5-formyl-5,6,7,8-tetrahydrofolate + ATP = (6R)-5,10-methenyltetrahydrofolate + ADP + phosphate</text>
        <dbReference type="Rhea" id="RHEA:10488"/>
        <dbReference type="ChEBI" id="CHEBI:30616"/>
        <dbReference type="ChEBI" id="CHEBI:43474"/>
        <dbReference type="ChEBI" id="CHEBI:57455"/>
        <dbReference type="ChEBI" id="CHEBI:57457"/>
        <dbReference type="ChEBI" id="CHEBI:456216"/>
        <dbReference type="EC" id="6.3.3.2"/>
    </reaction>
</comment>
<dbReference type="InterPro" id="IPR037171">
    <property type="entry name" value="NagB/RpiA_transferase-like"/>
</dbReference>
<evidence type="ECO:0000313" key="5">
    <source>
        <dbReference type="EMBL" id="MBB4617738.1"/>
    </source>
</evidence>
<dbReference type="GO" id="GO:0046872">
    <property type="term" value="F:metal ion binding"/>
    <property type="evidence" value="ECO:0007669"/>
    <property type="project" value="UniProtKB-KW"/>
</dbReference>
<dbReference type="Gene3D" id="3.40.50.10420">
    <property type="entry name" value="NagB/RpiA/CoA transferase-like"/>
    <property type="match status" value="1"/>
</dbReference>
<comment type="cofactor">
    <cofactor evidence="4">
        <name>Mg(2+)</name>
        <dbReference type="ChEBI" id="CHEBI:18420"/>
    </cofactor>
</comment>
<dbReference type="PANTHER" id="PTHR23407:SF1">
    <property type="entry name" value="5-FORMYLTETRAHYDROFOLATE CYCLO-LIGASE"/>
    <property type="match status" value="1"/>
</dbReference>
<evidence type="ECO:0000256" key="3">
    <source>
        <dbReference type="ARBA" id="ARBA00022840"/>
    </source>
</evidence>
<dbReference type="SUPFAM" id="SSF100950">
    <property type="entry name" value="NagB/RpiA/CoA transferase-like"/>
    <property type="match status" value="1"/>
</dbReference>
<dbReference type="GO" id="GO:0030272">
    <property type="term" value="F:5-formyltetrahydrofolate cyclo-ligase activity"/>
    <property type="evidence" value="ECO:0007669"/>
    <property type="project" value="UniProtKB-EC"/>
</dbReference>
<keyword evidence="6" id="KW-1185">Reference proteome</keyword>
<protein>
    <recommendedName>
        <fullName evidence="4">5-formyltetrahydrofolate cyclo-ligase</fullName>
        <ecNumber evidence="4">6.3.3.2</ecNumber>
    </recommendedName>
</protein>
<keyword evidence="4" id="KW-0460">Magnesium</keyword>
<comment type="similarity">
    <text evidence="1 4">Belongs to the 5-formyltetrahydrofolate cyclo-ligase family.</text>
</comment>
<keyword evidence="4" id="KW-0479">Metal-binding</keyword>
<comment type="caution">
    <text evidence="5">The sequence shown here is derived from an EMBL/GenBank/DDBJ whole genome shotgun (WGS) entry which is preliminary data.</text>
</comment>
<evidence type="ECO:0000256" key="1">
    <source>
        <dbReference type="ARBA" id="ARBA00010638"/>
    </source>
</evidence>
<dbReference type="NCBIfam" id="TIGR02727">
    <property type="entry name" value="MTHFS_bact"/>
    <property type="match status" value="1"/>
</dbReference>
<dbReference type="GO" id="GO:0005524">
    <property type="term" value="F:ATP binding"/>
    <property type="evidence" value="ECO:0007669"/>
    <property type="project" value="UniProtKB-KW"/>
</dbReference>
<gene>
    <name evidence="5" type="ORF">GGQ96_001866</name>
</gene>
<evidence type="ECO:0000256" key="4">
    <source>
        <dbReference type="RuleBase" id="RU361279"/>
    </source>
</evidence>
<keyword evidence="2 4" id="KW-0547">Nucleotide-binding</keyword>
<keyword evidence="5" id="KW-0436">Ligase</keyword>
<dbReference type="Pfam" id="PF01812">
    <property type="entry name" value="5-FTHF_cyc-lig"/>
    <property type="match status" value="1"/>
</dbReference>
<evidence type="ECO:0000313" key="6">
    <source>
        <dbReference type="Proteomes" id="UP000574769"/>
    </source>
</evidence>
<dbReference type="GO" id="GO:0035999">
    <property type="term" value="P:tetrahydrofolate interconversion"/>
    <property type="evidence" value="ECO:0007669"/>
    <property type="project" value="TreeGrafter"/>
</dbReference>
<dbReference type="PANTHER" id="PTHR23407">
    <property type="entry name" value="ATPASE INHIBITOR/5-FORMYLTETRAHYDROFOLATE CYCLO-LIGASE"/>
    <property type="match status" value="1"/>
</dbReference>
<keyword evidence="3 4" id="KW-0067">ATP-binding</keyword>
<dbReference type="EC" id="6.3.3.2" evidence="4"/>
<dbReference type="GO" id="GO:0009396">
    <property type="term" value="P:folic acid-containing compound biosynthetic process"/>
    <property type="evidence" value="ECO:0007669"/>
    <property type="project" value="TreeGrafter"/>
</dbReference>
<dbReference type="AlphaFoldDB" id="A0A7W7AIN1"/>
<dbReference type="RefSeq" id="WP_184113868.1">
    <property type="nucleotide sequence ID" value="NZ_JACHNY010000003.1"/>
</dbReference>
<evidence type="ECO:0000256" key="2">
    <source>
        <dbReference type="ARBA" id="ARBA00022741"/>
    </source>
</evidence>
<sequence>MTDVPSPTDKRVLRARLRALRDAVPPRSLPVPPAFLSLLRSALTVASYAPMGGEADPAPFARAAVDAGAGLALPHVVDRATPLRFLAWDGRRHAPGPFGLRNPPGDAPEVAPDLILTPLVGFDRKGNRIGQGAGHYDRAFARFPEAIRIGIAWSVQELPPLAPDPWDVPLHAVATEQEWISIMDPAA</sequence>
<dbReference type="EMBL" id="JACHNY010000003">
    <property type="protein sequence ID" value="MBB4617738.1"/>
    <property type="molecule type" value="Genomic_DNA"/>
</dbReference>